<dbReference type="NCBIfam" id="TIGR01643">
    <property type="entry name" value="YD_repeat_2x"/>
    <property type="match status" value="1"/>
</dbReference>
<dbReference type="Gene3D" id="2.180.10.10">
    <property type="entry name" value="RHS repeat-associated core"/>
    <property type="match status" value="1"/>
</dbReference>
<evidence type="ECO:0000313" key="2">
    <source>
        <dbReference type="Proteomes" id="UP001500141"/>
    </source>
</evidence>
<protein>
    <recommendedName>
        <fullName evidence="3">Sugar-binding protein</fullName>
    </recommendedName>
</protein>
<dbReference type="EMBL" id="BAABIP010000011">
    <property type="protein sequence ID" value="GAA4765981.1"/>
    <property type="molecule type" value="Genomic_DNA"/>
</dbReference>
<evidence type="ECO:0000313" key="1">
    <source>
        <dbReference type="EMBL" id="GAA4765981.1"/>
    </source>
</evidence>
<sequence>MKFAFIFSLLFSFGFAQEKQSTTDFHLSKDVVKYESVEYVYNAAIKNFEVTKTQILEFKEGKLIQKTYKENSAYASIMNRVEKYIYNEKGQLIKIEAEGKPTYQYNYDKSGKLIKIVLDRKSEPNFTEDFTYDKKGNLIKWVKKTGDFINEEKLFSDYQSKNNYKSKYNYYKYQNNEILFTDEMIIKNGLEISNHHISYEPKLERTSTFSYDNYGNLVEQKVSDGTVYEYILAYDEKGNVIKERSKDAAELYSKFSKVTFKDGTTSGSTAFAPYFTKGIQQPILLMAMNKNPKEKYKVMKTSETHYEVKNSKGEIIPINPKESMIFEQKDMFFYDAKTNETVALFGLFTDTFKSNEWYETVTYNSPTGKYIVVNADWNFFIIEKGNVVESSQYKLHKGVDGNTLVIAENGKEKYFVPYLDQMQALVIYPLELISK</sequence>
<organism evidence="1 2">
    <name type="scientific">Flavobacterium hankyongi</name>
    <dbReference type="NCBI Taxonomy" id="1176532"/>
    <lineage>
        <taxon>Bacteria</taxon>
        <taxon>Pseudomonadati</taxon>
        <taxon>Bacteroidota</taxon>
        <taxon>Flavobacteriia</taxon>
        <taxon>Flavobacteriales</taxon>
        <taxon>Flavobacteriaceae</taxon>
        <taxon>Flavobacterium</taxon>
    </lineage>
</organism>
<name>A0ABP8ZUV6_9FLAO</name>
<dbReference type="InterPro" id="IPR006530">
    <property type="entry name" value="YD"/>
</dbReference>
<accession>A0ABP8ZUV6</accession>
<keyword evidence="2" id="KW-1185">Reference proteome</keyword>
<evidence type="ECO:0008006" key="3">
    <source>
        <dbReference type="Google" id="ProtNLM"/>
    </source>
</evidence>
<comment type="caution">
    <text evidence="1">The sequence shown here is derived from an EMBL/GenBank/DDBJ whole genome shotgun (WGS) entry which is preliminary data.</text>
</comment>
<dbReference type="RefSeq" id="WP_264543508.1">
    <property type="nucleotide sequence ID" value="NZ_BAABIP010000011.1"/>
</dbReference>
<proteinExistence type="predicted"/>
<reference evidence="2" key="1">
    <citation type="journal article" date="2019" name="Int. J. Syst. Evol. Microbiol.">
        <title>The Global Catalogue of Microorganisms (GCM) 10K type strain sequencing project: providing services to taxonomists for standard genome sequencing and annotation.</title>
        <authorList>
            <consortium name="The Broad Institute Genomics Platform"/>
            <consortium name="The Broad Institute Genome Sequencing Center for Infectious Disease"/>
            <person name="Wu L."/>
            <person name="Ma J."/>
        </authorList>
    </citation>
    <scope>NUCLEOTIDE SEQUENCE [LARGE SCALE GENOMIC DNA]</scope>
    <source>
        <strain evidence="2">JCM 18198</strain>
    </source>
</reference>
<dbReference type="Proteomes" id="UP001500141">
    <property type="component" value="Unassembled WGS sequence"/>
</dbReference>
<gene>
    <name evidence="1" type="ORF">GCM10023230_14600</name>
</gene>